<gene>
    <name evidence="3" type="ORF">HZI73_21125</name>
</gene>
<keyword evidence="4" id="KW-1185">Reference proteome</keyword>
<dbReference type="SUPFAM" id="SSF46785">
    <property type="entry name" value="Winged helix' DNA-binding domain"/>
    <property type="match status" value="1"/>
</dbReference>
<sequence length="226" mass="25657">MELITALKNIGFTQQESIIYITLCKHGELTGYEAAKLSGISRSNAYAALSSLVDKGSAYIIEGTSIKYIAVTKDELINNATRSFNENLSIIKESLDYNPITNDPYVTITNPNHVIDKIKNMIMTSNHRLYFSATNEIIHTFHHELVDAADRQIKIVILSPEEPDCHYDIHHPTYSHESLKLIVDTEEVITGTLNQALYSRNKTLVRLIREAIINEIELINRRTNKE</sequence>
<dbReference type="PANTHER" id="PTHR34293">
    <property type="entry name" value="HTH-TYPE TRANSCRIPTIONAL REGULATOR TRMBL2"/>
    <property type="match status" value="1"/>
</dbReference>
<dbReference type="Proteomes" id="UP000683246">
    <property type="component" value="Chromosome"/>
</dbReference>
<proteinExistence type="predicted"/>
<reference evidence="3" key="1">
    <citation type="submission" date="2020-07" db="EMBL/GenBank/DDBJ databases">
        <title>Vallitalea pronyensis genome.</title>
        <authorList>
            <person name="Postec A."/>
        </authorList>
    </citation>
    <scope>NUCLEOTIDE SEQUENCE</scope>
    <source>
        <strain evidence="3">FatNI3</strain>
    </source>
</reference>
<dbReference type="Gene3D" id="1.10.10.10">
    <property type="entry name" value="Winged helix-like DNA-binding domain superfamily/Winged helix DNA-binding domain"/>
    <property type="match status" value="1"/>
</dbReference>
<dbReference type="InterPro" id="IPR036390">
    <property type="entry name" value="WH_DNA-bd_sf"/>
</dbReference>
<dbReference type="KEGG" id="vpy:HZI73_21125"/>
<protein>
    <submittedName>
        <fullName evidence="3">TrmB family transcriptional regulator</fullName>
    </submittedName>
</protein>
<accession>A0A8J8MNW1</accession>
<evidence type="ECO:0000313" key="4">
    <source>
        <dbReference type="Proteomes" id="UP000683246"/>
    </source>
</evidence>
<name>A0A8J8MNW1_9FIRM</name>
<dbReference type="CDD" id="cd09124">
    <property type="entry name" value="PLDc_like_TrmB_middle"/>
    <property type="match status" value="1"/>
</dbReference>
<dbReference type="Pfam" id="PF01978">
    <property type="entry name" value="TrmB"/>
    <property type="match status" value="1"/>
</dbReference>
<organism evidence="3 4">
    <name type="scientific">Vallitalea pronyensis</name>
    <dbReference type="NCBI Taxonomy" id="1348613"/>
    <lineage>
        <taxon>Bacteria</taxon>
        <taxon>Bacillati</taxon>
        <taxon>Bacillota</taxon>
        <taxon>Clostridia</taxon>
        <taxon>Lachnospirales</taxon>
        <taxon>Vallitaleaceae</taxon>
        <taxon>Vallitalea</taxon>
    </lineage>
</organism>
<dbReference type="PANTHER" id="PTHR34293:SF1">
    <property type="entry name" value="HTH-TYPE TRANSCRIPTIONAL REGULATOR TRMBL2"/>
    <property type="match status" value="1"/>
</dbReference>
<feature type="domain" description="Transcription regulator TrmB C-terminal" evidence="2">
    <location>
        <begin position="107"/>
        <end position="164"/>
    </location>
</feature>
<dbReference type="AlphaFoldDB" id="A0A8J8MNW1"/>
<dbReference type="InterPro" id="IPR021586">
    <property type="entry name" value="Tscrpt_reg_TrmB_C"/>
</dbReference>
<dbReference type="EMBL" id="CP058649">
    <property type="protein sequence ID" value="QUI24653.1"/>
    <property type="molecule type" value="Genomic_DNA"/>
</dbReference>
<dbReference type="InterPro" id="IPR002831">
    <property type="entry name" value="Tscrpt_reg_TrmB_N"/>
</dbReference>
<evidence type="ECO:0000259" key="1">
    <source>
        <dbReference type="Pfam" id="PF01978"/>
    </source>
</evidence>
<dbReference type="Pfam" id="PF11495">
    <property type="entry name" value="Regulator_TrmB"/>
    <property type="match status" value="1"/>
</dbReference>
<feature type="domain" description="Transcription regulator TrmB N-terminal" evidence="1">
    <location>
        <begin position="7"/>
        <end position="71"/>
    </location>
</feature>
<evidence type="ECO:0000259" key="2">
    <source>
        <dbReference type="Pfam" id="PF11495"/>
    </source>
</evidence>
<evidence type="ECO:0000313" key="3">
    <source>
        <dbReference type="EMBL" id="QUI24653.1"/>
    </source>
</evidence>
<dbReference type="InterPro" id="IPR051797">
    <property type="entry name" value="TrmB-like"/>
</dbReference>
<dbReference type="RefSeq" id="WP_212695345.1">
    <property type="nucleotide sequence ID" value="NZ_CP058649.1"/>
</dbReference>
<dbReference type="InterPro" id="IPR036388">
    <property type="entry name" value="WH-like_DNA-bd_sf"/>
</dbReference>